<name>A0A7W7H2M6_9ACTN</name>
<protein>
    <submittedName>
        <fullName evidence="3">Nucleotide-binding universal stress UspA family protein</fullName>
    </submittedName>
</protein>
<dbReference type="PRINTS" id="PR01438">
    <property type="entry name" value="UNVRSLSTRESS"/>
</dbReference>
<proteinExistence type="inferred from homology"/>
<dbReference type="InterPro" id="IPR006016">
    <property type="entry name" value="UspA"/>
</dbReference>
<feature type="domain" description="UspA" evidence="2">
    <location>
        <begin position="4"/>
        <end position="140"/>
    </location>
</feature>
<dbReference type="InterPro" id="IPR014729">
    <property type="entry name" value="Rossmann-like_a/b/a_fold"/>
</dbReference>
<dbReference type="PANTHER" id="PTHR31964">
    <property type="entry name" value="ADENINE NUCLEOTIDE ALPHA HYDROLASES-LIKE SUPERFAMILY PROTEIN"/>
    <property type="match status" value="1"/>
</dbReference>
<accession>A0A7W7H2M6</accession>
<comment type="caution">
    <text evidence="3">The sequence shown here is derived from an EMBL/GenBank/DDBJ whole genome shotgun (WGS) entry which is preliminary data.</text>
</comment>
<organism evidence="3 4">
    <name type="scientific">Actinoplanes octamycinicus</name>
    <dbReference type="NCBI Taxonomy" id="135948"/>
    <lineage>
        <taxon>Bacteria</taxon>
        <taxon>Bacillati</taxon>
        <taxon>Actinomycetota</taxon>
        <taxon>Actinomycetes</taxon>
        <taxon>Micromonosporales</taxon>
        <taxon>Micromonosporaceae</taxon>
        <taxon>Actinoplanes</taxon>
    </lineage>
</organism>
<dbReference type="PANTHER" id="PTHR31964:SF113">
    <property type="entry name" value="USPA DOMAIN-CONTAINING PROTEIN"/>
    <property type="match status" value="1"/>
</dbReference>
<reference evidence="3 4" key="1">
    <citation type="submission" date="2020-08" db="EMBL/GenBank/DDBJ databases">
        <title>Sequencing the genomes of 1000 actinobacteria strains.</title>
        <authorList>
            <person name="Klenk H.-P."/>
        </authorList>
    </citation>
    <scope>NUCLEOTIDE SEQUENCE [LARGE SCALE GENOMIC DNA]</scope>
    <source>
        <strain evidence="3 4">DSM 45809</strain>
    </source>
</reference>
<evidence type="ECO:0000256" key="1">
    <source>
        <dbReference type="ARBA" id="ARBA00008791"/>
    </source>
</evidence>
<dbReference type="AlphaFoldDB" id="A0A7W7H2M6"/>
<gene>
    <name evidence="3" type="ORF">BJY16_006325</name>
</gene>
<dbReference type="RefSeq" id="WP_185043172.1">
    <property type="nucleotide sequence ID" value="NZ_BAABFG010000005.1"/>
</dbReference>
<dbReference type="EMBL" id="JACHNB010000001">
    <property type="protein sequence ID" value="MBB4742866.1"/>
    <property type="molecule type" value="Genomic_DNA"/>
</dbReference>
<dbReference type="Proteomes" id="UP000546162">
    <property type="component" value="Unassembled WGS sequence"/>
</dbReference>
<keyword evidence="4" id="KW-1185">Reference proteome</keyword>
<evidence type="ECO:0000313" key="3">
    <source>
        <dbReference type="EMBL" id="MBB4742866.1"/>
    </source>
</evidence>
<dbReference type="Gene3D" id="3.40.50.620">
    <property type="entry name" value="HUPs"/>
    <property type="match status" value="2"/>
</dbReference>
<dbReference type="SUPFAM" id="SSF52402">
    <property type="entry name" value="Adenine nucleotide alpha hydrolases-like"/>
    <property type="match status" value="2"/>
</dbReference>
<evidence type="ECO:0000313" key="4">
    <source>
        <dbReference type="Proteomes" id="UP000546162"/>
    </source>
</evidence>
<feature type="domain" description="UspA" evidence="2">
    <location>
        <begin position="148"/>
        <end position="286"/>
    </location>
</feature>
<sequence length="295" mass="31385">MRTQTVVVAVDGTDASRAAIRWATAEAQRRERPLRVVHVMDWNWGGARFDVAGHEYETARRHADALAAGAARQARDIAPELDVDEDVLIGDAAAQLIIESESAELIVLGHRGHGGFAGLRLGSVSQRVATHAHCPAVVVRGNDENDARPVIAGVDDSAAADGVLETAFAAAHQRGVHLVMIRSYMPPFPHYHGSLPPAQVHTPAQDAAEHTRLAEQVAPWQSKYPQVRVEMLVSHDSAAAVLVGVSHTAQLVVVGSRGHGVIAGTLLGSTGLQLLHHAECPVLIVRTGKKHGPAR</sequence>
<dbReference type="Pfam" id="PF00582">
    <property type="entry name" value="Usp"/>
    <property type="match status" value="2"/>
</dbReference>
<dbReference type="InterPro" id="IPR006015">
    <property type="entry name" value="Universal_stress_UspA"/>
</dbReference>
<comment type="similarity">
    <text evidence="1">Belongs to the universal stress protein A family.</text>
</comment>
<evidence type="ECO:0000259" key="2">
    <source>
        <dbReference type="Pfam" id="PF00582"/>
    </source>
</evidence>